<reference evidence="1 2" key="1">
    <citation type="submission" date="2019-07" db="EMBL/GenBank/DDBJ databases">
        <title>Microlunatus dokdonensis sp. nov. isolated from the rhizospheric soil of the wild plant Elymus tsukushiensis.</title>
        <authorList>
            <person name="Ghim S.-Y."/>
            <person name="Hwang Y.-J."/>
            <person name="Son J.-S."/>
            <person name="Shin J.-H."/>
        </authorList>
    </citation>
    <scope>NUCLEOTIDE SEQUENCE [LARGE SCALE GENOMIC DNA]</scope>
    <source>
        <strain evidence="1 2">KUDC0627</strain>
    </source>
</reference>
<evidence type="ECO:0008006" key="3">
    <source>
        <dbReference type="Google" id="ProtNLM"/>
    </source>
</evidence>
<dbReference type="GO" id="GO:0030246">
    <property type="term" value="F:carbohydrate binding"/>
    <property type="evidence" value="ECO:0007669"/>
    <property type="project" value="InterPro"/>
</dbReference>
<gene>
    <name evidence="1" type="ORF">FOE78_09445</name>
</gene>
<sequence length="333" mass="36549">MAHQEQLTRRGWQVVRLSSETLAVEVVPELGATICSIRRLGDDLEILHQTPWGLPRYGGTGLSGTAEVIRQDLNPGGWQSIFPNGGDTVVVDGADQGQDGEARVALFEPDQDQQQTDLDQTDEGTLRLHARMRRSPIEMTKIIKMDGDQVSVTETVRNVGADEHEVMWGSQLQFGAPLIAPEAEVDCAAGLVHPDATILYDVDYDDVTVWPRTPGASGMINLRTIPKPGSENRMAYLTEFTAGVATITNSTLDCRVELTWDQISLPHLWYQLEAGDTEDHPWFGTGYYLALTPNSSWPAHGLHDARRIASSTLTLASGEERSTTVSLKICTVN</sequence>
<dbReference type="Gene3D" id="2.70.98.10">
    <property type="match status" value="1"/>
</dbReference>
<keyword evidence="2" id="KW-1185">Reference proteome</keyword>
<proteinExistence type="predicted"/>
<dbReference type="OrthoDB" id="2528227at2"/>
<dbReference type="AlphaFoldDB" id="A0A516PY63"/>
<dbReference type="RefSeq" id="WP_143986058.1">
    <property type="nucleotide sequence ID" value="NZ_CP041692.1"/>
</dbReference>
<evidence type="ECO:0000313" key="1">
    <source>
        <dbReference type="EMBL" id="QDP96092.1"/>
    </source>
</evidence>
<protein>
    <recommendedName>
        <fullName evidence="3">Galactose mutarotase</fullName>
    </recommendedName>
</protein>
<accession>A0A516PY63</accession>
<dbReference type="KEGG" id="mik:FOE78_09445"/>
<dbReference type="EMBL" id="CP041692">
    <property type="protein sequence ID" value="QDP96092.1"/>
    <property type="molecule type" value="Genomic_DNA"/>
</dbReference>
<evidence type="ECO:0000313" key="2">
    <source>
        <dbReference type="Proteomes" id="UP000319263"/>
    </source>
</evidence>
<organism evidence="1 2">
    <name type="scientific">Microlunatus elymi</name>
    <dbReference type="NCBI Taxonomy" id="2596828"/>
    <lineage>
        <taxon>Bacteria</taxon>
        <taxon>Bacillati</taxon>
        <taxon>Actinomycetota</taxon>
        <taxon>Actinomycetes</taxon>
        <taxon>Propionibacteriales</taxon>
        <taxon>Propionibacteriaceae</taxon>
        <taxon>Microlunatus</taxon>
    </lineage>
</organism>
<dbReference type="Proteomes" id="UP000319263">
    <property type="component" value="Chromosome"/>
</dbReference>
<name>A0A516PY63_9ACTN</name>
<dbReference type="InterPro" id="IPR014718">
    <property type="entry name" value="GH-type_carb-bd"/>
</dbReference>